<dbReference type="InterPro" id="IPR050177">
    <property type="entry name" value="Lipid_A_modif_metabolic_enz"/>
</dbReference>
<feature type="domain" description="NAD-dependent epimerase/dehydratase" evidence="1">
    <location>
        <begin position="3"/>
        <end position="202"/>
    </location>
</feature>
<dbReference type="PANTHER" id="PTHR43245:SF58">
    <property type="entry name" value="BLL5923 PROTEIN"/>
    <property type="match status" value="1"/>
</dbReference>
<dbReference type="STRING" id="623280.SAMN05660226_02799"/>
<organism evidence="2 3">
    <name type="scientific">Parapedobacter luteus</name>
    <dbReference type="NCBI Taxonomy" id="623280"/>
    <lineage>
        <taxon>Bacteria</taxon>
        <taxon>Pseudomonadati</taxon>
        <taxon>Bacteroidota</taxon>
        <taxon>Sphingobacteriia</taxon>
        <taxon>Sphingobacteriales</taxon>
        <taxon>Sphingobacteriaceae</taxon>
        <taxon>Parapedobacter</taxon>
    </lineage>
</organism>
<dbReference type="SUPFAM" id="SSF51735">
    <property type="entry name" value="NAD(P)-binding Rossmann-fold domains"/>
    <property type="match status" value="1"/>
</dbReference>
<evidence type="ECO:0000259" key="1">
    <source>
        <dbReference type="Pfam" id="PF01370"/>
    </source>
</evidence>
<name>A0A1T5DGB2_9SPHI</name>
<accession>A0A1T5DGB2</accession>
<dbReference type="PANTHER" id="PTHR43245">
    <property type="entry name" value="BIFUNCTIONAL POLYMYXIN RESISTANCE PROTEIN ARNA"/>
    <property type="match status" value="1"/>
</dbReference>
<dbReference type="EMBL" id="FUYS01000006">
    <property type="protein sequence ID" value="SKB70752.1"/>
    <property type="molecule type" value="Genomic_DNA"/>
</dbReference>
<protein>
    <submittedName>
        <fullName evidence="2">Nucleoside-diphosphate-sugar epimerase</fullName>
    </submittedName>
</protein>
<dbReference type="InterPro" id="IPR036291">
    <property type="entry name" value="NAD(P)-bd_dom_sf"/>
</dbReference>
<evidence type="ECO:0000313" key="3">
    <source>
        <dbReference type="Proteomes" id="UP000190541"/>
    </source>
</evidence>
<dbReference type="RefSeq" id="WP_079717469.1">
    <property type="nucleotide sequence ID" value="NZ_FUYS01000006.1"/>
</dbReference>
<dbReference type="AlphaFoldDB" id="A0A1T5DGB2"/>
<evidence type="ECO:0000313" key="2">
    <source>
        <dbReference type="EMBL" id="SKB70752.1"/>
    </source>
</evidence>
<proteinExistence type="predicted"/>
<sequence length="298" mass="33590">MIILVTGFTGFVRQNLIPYLKGQGMDCLPISLRDDQWQQKLIANYTAIIHLAGKAHDTKNISSPEEYFQVNTELTKQLFDRFLESDARDFIYFSSVKAVADSVVGILDEEAEPNPQTPYGKSKWMAEQYLNSQPLPDGKRLFILRPCMIHGPGNKGNLNLLYQVVSKGLPYPLAAFDNRRSFLSVENLQFVIKWILKNPDVLGGTYHLADDDALSTNELIRLIGEARGKKARLWKISPGLIKGIARLGDKTKLPLNSERLKKLTESYVVSNEKIKAALKINRLPVLAKDGLMKTLRSF</sequence>
<reference evidence="2 3" key="1">
    <citation type="submission" date="2017-02" db="EMBL/GenBank/DDBJ databases">
        <authorList>
            <person name="Peterson S.W."/>
        </authorList>
    </citation>
    <scope>NUCLEOTIDE SEQUENCE [LARGE SCALE GENOMIC DNA]</scope>
    <source>
        <strain evidence="2 3">DSM 22899</strain>
    </source>
</reference>
<dbReference type="Pfam" id="PF01370">
    <property type="entry name" value="Epimerase"/>
    <property type="match status" value="1"/>
</dbReference>
<dbReference type="InterPro" id="IPR001509">
    <property type="entry name" value="Epimerase_deHydtase"/>
</dbReference>
<keyword evidence="3" id="KW-1185">Reference proteome</keyword>
<dbReference type="OrthoDB" id="329806at2"/>
<gene>
    <name evidence="2" type="ORF">SAMN05660226_02799</name>
</gene>
<dbReference type="Gene3D" id="3.40.50.720">
    <property type="entry name" value="NAD(P)-binding Rossmann-like Domain"/>
    <property type="match status" value="1"/>
</dbReference>
<dbReference type="Proteomes" id="UP000190541">
    <property type="component" value="Unassembled WGS sequence"/>
</dbReference>